<accession>A0AA41UBB9</accession>
<reference evidence="1" key="1">
    <citation type="submission" date="2022-03" db="EMBL/GenBank/DDBJ databases">
        <title>The complete genome sequence of a Methyloterrigena soli.</title>
        <authorList>
            <person name="Zi Z."/>
        </authorList>
    </citation>
    <scope>NUCLEOTIDE SEQUENCE</scope>
    <source>
        <strain evidence="1">M48</strain>
    </source>
</reference>
<dbReference type="GO" id="GO:0003688">
    <property type="term" value="F:DNA replication origin binding"/>
    <property type="evidence" value="ECO:0007669"/>
    <property type="project" value="TreeGrafter"/>
</dbReference>
<gene>
    <name evidence="1" type="ORF">ML536_10975</name>
</gene>
<dbReference type="GO" id="GO:0005886">
    <property type="term" value="C:plasma membrane"/>
    <property type="evidence" value="ECO:0007669"/>
    <property type="project" value="TreeGrafter"/>
</dbReference>
<dbReference type="Gene3D" id="3.40.50.300">
    <property type="entry name" value="P-loop containing nucleotide triphosphate hydrolases"/>
    <property type="match status" value="1"/>
</dbReference>
<comment type="caution">
    <text evidence="1">The sequence shown here is derived from an EMBL/GenBank/DDBJ whole genome shotgun (WGS) entry which is preliminary data.</text>
</comment>
<dbReference type="Gene3D" id="1.10.8.60">
    <property type="match status" value="1"/>
</dbReference>
<evidence type="ECO:0000313" key="1">
    <source>
        <dbReference type="EMBL" id="MCI0127348.1"/>
    </source>
</evidence>
<proteinExistence type="predicted"/>
<evidence type="ECO:0000313" key="2">
    <source>
        <dbReference type="Proteomes" id="UP001156140"/>
    </source>
</evidence>
<dbReference type="RefSeq" id="WP_052015470.1">
    <property type="nucleotide sequence ID" value="NZ_JAKETQ010000001.1"/>
</dbReference>
<dbReference type="PANTHER" id="PTHR30050">
    <property type="entry name" value="CHROMOSOMAL REPLICATION INITIATOR PROTEIN DNAA"/>
    <property type="match status" value="1"/>
</dbReference>
<organism evidence="1 2">
    <name type="scientific">Paradevosia shaoguanensis</name>
    <dbReference type="NCBI Taxonomy" id="1335043"/>
    <lineage>
        <taxon>Bacteria</taxon>
        <taxon>Pseudomonadati</taxon>
        <taxon>Pseudomonadota</taxon>
        <taxon>Alphaproteobacteria</taxon>
        <taxon>Hyphomicrobiales</taxon>
        <taxon>Devosiaceae</taxon>
        <taxon>Paradevosia</taxon>
    </lineage>
</organism>
<dbReference type="InterPro" id="IPR027417">
    <property type="entry name" value="P-loop_NTPase"/>
</dbReference>
<name>A0AA41UBB9_9HYPH</name>
<keyword evidence="2" id="KW-1185">Reference proteome</keyword>
<protein>
    <recommendedName>
        <fullName evidence="3">Chromosomal replication initiator protein DnaA domain-containing protein</fullName>
    </recommendedName>
</protein>
<dbReference type="Proteomes" id="UP001156140">
    <property type="component" value="Unassembled WGS sequence"/>
</dbReference>
<sequence length="253" mass="27391">MTSPTRPPKAGEGVAPGGQLALELGHTPSHAEADFLVGEGNELALAHLLAFPNWPGPLTLIIGPASAGKSHLARIWADRTGARVAGADELEDLSRQGGTAPLVIEDVDRAGYEEAALFHLLNQSMRDRRPLLMTAREPVSGWPYVTDDVKSRARLAASFTIEPTDDIQLSQIFVKLFGDRQVAVDPRIISYLVARMEREPEEATALADLLDRLALERGTRITRALAAEALAIRRGESGQAAMDIELESDDEDE</sequence>
<dbReference type="SUPFAM" id="SSF52540">
    <property type="entry name" value="P-loop containing nucleoside triphosphate hydrolases"/>
    <property type="match status" value="1"/>
</dbReference>
<dbReference type="EMBL" id="JALAZD010000001">
    <property type="protein sequence ID" value="MCI0127348.1"/>
    <property type="molecule type" value="Genomic_DNA"/>
</dbReference>
<dbReference type="AlphaFoldDB" id="A0AA41UBB9"/>
<dbReference type="PANTHER" id="PTHR30050:SF5">
    <property type="entry name" value="DNAA REGULATORY INACTIVATOR HDA"/>
    <property type="match status" value="1"/>
</dbReference>
<evidence type="ECO:0008006" key="3">
    <source>
        <dbReference type="Google" id="ProtNLM"/>
    </source>
</evidence>
<dbReference type="GO" id="GO:0006270">
    <property type="term" value="P:DNA replication initiation"/>
    <property type="evidence" value="ECO:0007669"/>
    <property type="project" value="TreeGrafter"/>
</dbReference>